<evidence type="ECO:0000313" key="3">
    <source>
        <dbReference type="Proteomes" id="UP001497602"/>
    </source>
</evidence>
<dbReference type="RefSeq" id="WP_348739282.1">
    <property type="nucleotide sequence ID" value="NZ_CAXJRC010000041.1"/>
</dbReference>
<name>A0ABP1FD62_9FLAO</name>
<keyword evidence="1" id="KW-0472">Membrane</keyword>
<evidence type="ECO:0000256" key="1">
    <source>
        <dbReference type="SAM" id="Phobius"/>
    </source>
</evidence>
<keyword evidence="1" id="KW-0812">Transmembrane</keyword>
<protein>
    <recommendedName>
        <fullName evidence="4">DUF4129 domain-containing protein</fullName>
    </recommendedName>
</protein>
<organism evidence="2 3">
    <name type="scientific">Tenacibaculum vairaonense</name>
    <dbReference type="NCBI Taxonomy" id="3137860"/>
    <lineage>
        <taxon>Bacteria</taxon>
        <taxon>Pseudomonadati</taxon>
        <taxon>Bacteroidota</taxon>
        <taxon>Flavobacteriia</taxon>
        <taxon>Flavobacteriales</taxon>
        <taxon>Flavobacteriaceae</taxon>
        <taxon>Tenacibaculum</taxon>
    </lineage>
</organism>
<proteinExistence type="predicted"/>
<accession>A0ABP1FD62</accession>
<comment type="caution">
    <text evidence="2">The sequence shown here is derived from an EMBL/GenBank/DDBJ whole genome shotgun (WGS) entry which is preliminary data.</text>
</comment>
<dbReference type="EMBL" id="CAXJRC010000041">
    <property type="protein sequence ID" value="CAL2107686.1"/>
    <property type="molecule type" value="Genomic_DNA"/>
</dbReference>
<reference evidence="2 3" key="1">
    <citation type="submission" date="2024-05" db="EMBL/GenBank/DDBJ databases">
        <authorList>
            <person name="Duchaud E."/>
        </authorList>
    </citation>
    <scope>NUCLEOTIDE SEQUENCE [LARGE SCALE GENOMIC DNA]</scope>
    <source>
        <strain evidence="2">Ena-SAMPLE-TAB-13-05-2024-13:56:06:370-140305</strain>
    </source>
</reference>
<sequence>MKKILVLILLINSFNLFPLESTHKFLAQIEQDSLSYAKSSDFSKQREFKEDLKTKYNSRDFIYKEEKVKKRNTPKINNNSLGFLKGLASFMGTIFPYLLALIVIFILVKTFVYNDKDFWKFSKLKKKVSKKIIYSEEEDNIDENDYEKLLLRAIKNKEYRLATRYYYLSVLKKMNHKELIDFHKDKTNSQYLFELKDSEIRKQFSYLLYIYDYVWYGEFPVNELQFNTIEDSYKDFIKKI</sequence>
<dbReference type="Proteomes" id="UP001497602">
    <property type="component" value="Unassembled WGS sequence"/>
</dbReference>
<evidence type="ECO:0000313" key="2">
    <source>
        <dbReference type="EMBL" id="CAL2107686.1"/>
    </source>
</evidence>
<evidence type="ECO:0008006" key="4">
    <source>
        <dbReference type="Google" id="ProtNLM"/>
    </source>
</evidence>
<keyword evidence="3" id="KW-1185">Reference proteome</keyword>
<feature type="transmembrane region" description="Helical" evidence="1">
    <location>
        <begin position="94"/>
        <end position="113"/>
    </location>
</feature>
<gene>
    <name evidence="2" type="ORF">T190115A13A_40208</name>
</gene>
<keyword evidence="1" id="KW-1133">Transmembrane helix</keyword>